<evidence type="ECO:0000313" key="16">
    <source>
        <dbReference type="EMBL" id="NYZ64481.1"/>
    </source>
</evidence>
<accession>A0A853I3F4</accession>
<keyword evidence="5" id="KW-0662">Pyridine nucleotide biosynthesis</keyword>
<dbReference type="Gene3D" id="3.40.50.620">
    <property type="entry name" value="HUPs"/>
    <property type="match status" value="1"/>
</dbReference>
<evidence type="ECO:0000313" key="17">
    <source>
        <dbReference type="Proteomes" id="UP000569732"/>
    </source>
</evidence>
<dbReference type="AlphaFoldDB" id="A0A853I3F4"/>
<evidence type="ECO:0000256" key="11">
    <source>
        <dbReference type="ARBA" id="ARBA00031253"/>
    </source>
</evidence>
<keyword evidence="10" id="KW-0520">NAD</keyword>
<comment type="pathway">
    <text evidence="2">Cofactor biosynthesis; NAD(+) biosynthesis; deamido-NAD(+) from nicotinate D-ribonucleotide: step 1/1.</text>
</comment>
<comment type="catalytic activity">
    <reaction evidence="14">
        <text>nicotinate beta-D-ribonucleotide + ATP + H(+) = deamido-NAD(+) + diphosphate</text>
        <dbReference type="Rhea" id="RHEA:22860"/>
        <dbReference type="ChEBI" id="CHEBI:15378"/>
        <dbReference type="ChEBI" id="CHEBI:30616"/>
        <dbReference type="ChEBI" id="CHEBI:33019"/>
        <dbReference type="ChEBI" id="CHEBI:57502"/>
        <dbReference type="ChEBI" id="CHEBI:58437"/>
        <dbReference type="EC" id="2.7.7.18"/>
    </reaction>
</comment>
<dbReference type="SUPFAM" id="SSF52374">
    <property type="entry name" value="Nucleotidylyl transferase"/>
    <property type="match status" value="1"/>
</dbReference>
<dbReference type="GO" id="GO:0004515">
    <property type="term" value="F:nicotinate-nucleotide adenylyltransferase activity"/>
    <property type="evidence" value="ECO:0007669"/>
    <property type="project" value="UniProtKB-EC"/>
</dbReference>
<dbReference type="EMBL" id="JACCKB010000001">
    <property type="protein sequence ID" value="NYZ64481.1"/>
    <property type="molecule type" value="Genomic_DNA"/>
</dbReference>
<dbReference type="Proteomes" id="UP000569732">
    <property type="component" value="Unassembled WGS sequence"/>
</dbReference>
<evidence type="ECO:0000256" key="2">
    <source>
        <dbReference type="ARBA" id="ARBA00005019"/>
    </source>
</evidence>
<evidence type="ECO:0000256" key="7">
    <source>
        <dbReference type="ARBA" id="ARBA00022695"/>
    </source>
</evidence>
<evidence type="ECO:0000256" key="14">
    <source>
        <dbReference type="ARBA" id="ARBA00048721"/>
    </source>
</evidence>
<protein>
    <recommendedName>
        <fullName evidence="4">nicotinate-nucleotide adenylyltransferase</fullName>
        <ecNumber evidence="4">2.7.7.18</ecNumber>
    </recommendedName>
    <alternativeName>
        <fullName evidence="13">Deamido-NAD(+) diphosphorylase</fullName>
    </alternativeName>
    <alternativeName>
        <fullName evidence="12">Deamido-NAD(+) pyrophosphorylase</fullName>
    </alternativeName>
    <alternativeName>
        <fullName evidence="11">Nicotinate mononucleotide adenylyltransferase</fullName>
    </alternativeName>
</protein>
<evidence type="ECO:0000256" key="10">
    <source>
        <dbReference type="ARBA" id="ARBA00023027"/>
    </source>
</evidence>
<evidence type="ECO:0000256" key="4">
    <source>
        <dbReference type="ARBA" id="ARBA00012389"/>
    </source>
</evidence>
<proteinExistence type="inferred from homology"/>
<evidence type="ECO:0000256" key="1">
    <source>
        <dbReference type="ARBA" id="ARBA00002324"/>
    </source>
</evidence>
<name>A0A853I3F4_9GAMM</name>
<dbReference type="InterPro" id="IPR005248">
    <property type="entry name" value="NadD/NMNAT"/>
</dbReference>
<sequence>MNHKTKQIGVFGSAFNPPTQGHASVIEQAAKDFDQILLVPSAAHAFDKEMLDFAKRVTLLEKFILQFTSLSCQLSICPIEMEMLQQQPDKPVFTYDLLDKLDKSYQASGPSIQLSFILGPDNMVPETWQKFYRADDIKQRWTLYPVQEKRTVRSTTVRSLLAAGADKSELTGLLSPEVTDYIFETGLYQSLQAQ</sequence>
<evidence type="ECO:0000256" key="5">
    <source>
        <dbReference type="ARBA" id="ARBA00022642"/>
    </source>
</evidence>
<feature type="domain" description="Cytidyltransferase-like" evidence="15">
    <location>
        <begin position="10"/>
        <end position="158"/>
    </location>
</feature>
<dbReference type="UniPathway" id="UPA00253">
    <property type="reaction ID" value="UER00332"/>
</dbReference>
<evidence type="ECO:0000256" key="8">
    <source>
        <dbReference type="ARBA" id="ARBA00022741"/>
    </source>
</evidence>
<dbReference type="RefSeq" id="WP_180566514.1">
    <property type="nucleotide sequence ID" value="NZ_JACCKB010000001.1"/>
</dbReference>
<gene>
    <name evidence="16" type="ORF">H0A36_00585</name>
</gene>
<dbReference type="InterPro" id="IPR014729">
    <property type="entry name" value="Rossmann-like_a/b/a_fold"/>
</dbReference>
<keyword evidence="6" id="KW-0808">Transferase</keyword>
<evidence type="ECO:0000256" key="6">
    <source>
        <dbReference type="ARBA" id="ARBA00022679"/>
    </source>
</evidence>
<comment type="function">
    <text evidence="1">Catalyzes the reversible adenylation of nicotinate mononucleotide (NaMN) to nicotinic acid adenine dinucleotide (NaAD).</text>
</comment>
<keyword evidence="9" id="KW-0067">ATP-binding</keyword>
<keyword evidence="17" id="KW-1185">Reference proteome</keyword>
<organism evidence="16 17">
    <name type="scientific">Spartinivicinus marinus</name>
    <dbReference type="NCBI Taxonomy" id="2994442"/>
    <lineage>
        <taxon>Bacteria</taxon>
        <taxon>Pseudomonadati</taxon>
        <taxon>Pseudomonadota</taxon>
        <taxon>Gammaproteobacteria</taxon>
        <taxon>Oceanospirillales</taxon>
        <taxon>Zooshikellaceae</taxon>
        <taxon>Spartinivicinus</taxon>
    </lineage>
</organism>
<evidence type="ECO:0000256" key="9">
    <source>
        <dbReference type="ARBA" id="ARBA00022840"/>
    </source>
</evidence>
<dbReference type="CDD" id="cd02165">
    <property type="entry name" value="NMNAT"/>
    <property type="match status" value="1"/>
</dbReference>
<dbReference type="GO" id="GO:0005524">
    <property type="term" value="F:ATP binding"/>
    <property type="evidence" value="ECO:0007669"/>
    <property type="project" value="UniProtKB-KW"/>
</dbReference>
<keyword evidence="8" id="KW-0547">Nucleotide-binding</keyword>
<comment type="caution">
    <text evidence="16">The sequence shown here is derived from an EMBL/GenBank/DDBJ whole genome shotgun (WGS) entry which is preliminary data.</text>
</comment>
<dbReference type="PANTHER" id="PTHR39321">
    <property type="entry name" value="NICOTINATE-NUCLEOTIDE ADENYLYLTRANSFERASE-RELATED"/>
    <property type="match status" value="1"/>
</dbReference>
<dbReference type="Pfam" id="PF01467">
    <property type="entry name" value="CTP_transf_like"/>
    <property type="match status" value="1"/>
</dbReference>
<comment type="similarity">
    <text evidence="3">Belongs to the NadD family.</text>
</comment>
<dbReference type="PANTHER" id="PTHR39321:SF3">
    <property type="entry name" value="PHOSPHOPANTETHEINE ADENYLYLTRANSFERASE"/>
    <property type="match status" value="1"/>
</dbReference>
<evidence type="ECO:0000259" key="15">
    <source>
        <dbReference type="Pfam" id="PF01467"/>
    </source>
</evidence>
<dbReference type="InterPro" id="IPR004821">
    <property type="entry name" value="Cyt_trans-like"/>
</dbReference>
<dbReference type="NCBIfam" id="TIGR00125">
    <property type="entry name" value="cyt_tran_rel"/>
    <property type="match status" value="1"/>
</dbReference>
<dbReference type="GO" id="GO:0009435">
    <property type="term" value="P:NAD+ biosynthetic process"/>
    <property type="evidence" value="ECO:0007669"/>
    <property type="project" value="UniProtKB-UniPathway"/>
</dbReference>
<evidence type="ECO:0000256" key="13">
    <source>
        <dbReference type="ARBA" id="ARBA00033353"/>
    </source>
</evidence>
<dbReference type="EC" id="2.7.7.18" evidence="4"/>
<reference evidence="16 17" key="1">
    <citation type="submission" date="2020-07" db="EMBL/GenBank/DDBJ databases">
        <title>Endozoicomonas sp. nov., isolated from sediment.</title>
        <authorList>
            <person name="Gu T."/>
        </authorList>
    </citation>
    <scope>NUCLEOTIDE SEQUENCE [LARGE SCALE GENOMIC DNA]</scope>
    <source>
        <strain evidence="16 17">SM1973</strain>
    </source>
</reference>
<evidence type="ECO:0000256" key="3">
    <source>
        <dbReference type="ARBA" id="ARBA00009014"/>
    </source>
</evidence>
<keyword evidence="7 16" id="KW-0548">Nucleotidyltransferase</keyword>
<evidence type="ECO:0000256" key="12">
    <source>
        <dbReference type="ARBA" id="ARBA00033140"/>
    </source>
</evidence>